<accession>A0A4Z0BD90</accession>
<dbReference type="InterPro" id="IPR029058">
    <property type="entry name" value="AB_hydrolase_fold"/>
</dbReference>
<evidence type="ECO:0000259" key="2">
    <source>
        <dbReference type="Pfam" id="PF20434"/>
    </source>
</evidence>
<dbReference type="Proteomes" id="UP000297564">
    <property type="component" value="Unassembled WGS sequence"/>
</dbReference>
<dbReference type="PANTHER" id="PTHR48081:SF33">
    <property type="entry name" value="KYNURENINE FORMAMIDASE"/>
    <property type="match status" value="1"/>
</dbReference>
<dbReference type="GO" id="GO:0016787">
    <property type="term" value="F:hydrolase activity"/>
    <property type="evidence" value="ECO:0007669"/>
    <property type="project" value="UniProtKB-KW"/>
</dbReference>
<organism evidence="3 4">
    <name type="scientific">Ramlibacter rhizophilus</name>
    <dbReference type="NCBI Taxonomy" id="1781167"/>
    <lineage>
        <taxon>Bacteria</taxon>
        <taxon>Pseudomonadati</taxon>
        <taxon>Pseudomonadota</taxon>
        <taxon>Betaproteobacteria</taxon>
        <taxon>Burkholderiales</taxon>
        <taxon>Comamonadaceae</taxon>
        <taxon>Ramlibacter</taxon>
    </lineage>
</organism>
<dbReference type="Gene3D" id="3.40.50.1820">
    <property type="entry name" value="alpha/beta hydrolase"/>
    <property type="match status" value="1"/>
</dbReference>
<dbReference type="Pfam" id="PF20434">
    <property type="entry name" value="BD-FAE"/>
    <property type="match status" value="1"/>
</dbReference>
<dbReference type="InterPro" id="IPR049492">
    <property type="entry name" value="BD-FAE-like_dom"/>
</dbReference>
<dbReference type="PANTHER" id="PTHR48081">
    <property type="entry name" value="AB HYDROLASE SUPERFAMILY PROTEIN C4A8.06C"/>
    <property type="match status" value="1"/>
</dbReference>
<feature type="domain" description="BD-FAE-like" evidence="2">
    <location>
        <begin position="68"/>
        <end position="246"/>
    </location>
</feature>
<evidence type="ECO:0000256" key="1">
    <source>
        <dbReference type="ARBA" id="ARBA00022801"/>
    </source>
</evidence>
<gene>
    <name evidence="3" type="ORF">EZ242_17245</name>
</gene>
<protein>
    <submittedName>
        <fullName evidence="3">Alpha/beta hydrolase</fullName>
    </submittedName>
</protein>
<dbReference type="EMBL" id="SMLL01000007">
    <property type="protein sequence ID" value="TFY97275.1"/>
    <property type="molecule type" value="Genomic_DNA"/>
</dbReference>
<evidence type="ECO:0000313" key="4">
    <source>
        <dbReference type="Proteomes" id="UP000297564"/>
    </source>
</evidence>
<comment type="caution">
    <text evidence="3">The sequence shown here is derived from an EMBL/GenBank/DDBJ whole genome shotgun (WGS) entry which is preliminary data.</text>
</comment>
<evidence type="ECO:0000313" key="3">
    <source>
        <dbReference type="EMBL" id="TFY97275.1"/>
    </source>
</evidence>
<keyword evidence="1 3" id="KW-0378">Hydrolase</keyword>
<sequence length="285" mass="31412">MATLYREFRQQSEIDAQYNAGASVPDFPAHLARWREDSAAARRQLPCELRVPYGPTLAETLDIFPAEAPGAPVLVFVHGGYWRALDAEDFSFVALGPRARGFTTVSVNYALCPWVSLDEITRQVRASLAWVHRNIARWNGDAQRIVLAGHSAGGQLTAMGLLTDWEERYGLPADLVKAAVPISGLYDLRPLRFSYLQPSLQLDEGAVQRNSPLDQLRPVSAPVLVCWGERESSEFARQSNSFADALAAGGSRVERLAVPEAHHFNVLDGFREADSPICRWIAGAV</sequence>
<dbReference type="InterPro" id="IPR050300">
    <property type="entry name" value="GDXG_lipolytic_enzyme"/>
</dbReference>
<dbReference type="OrthoDB" id="9771666at2"/>
<dbReference type="RefSeq" id="WP_135286442.1">
    <property type="nucleotide sequence ID" value="NZ_SMLL01000007.1"/>
</dbReference>
<dbReference type="AlphaFoldDB" id="A0A4Z0BD90"/>
<keyword evidence="4" id="KW-1185">Reference proteome</keyword>
<proteinExistence type="predicted"/>
<reference evidence="3 4" key="1">
    <citation type="submission" date="2019-03" db="EMBL/GenBank/DDBJ databases">
        <title>Ramlibacter rhizophilus CCTCC AB2015357, whole genome shotgun sequence.</title>
        <authorList>
            <person name="Zhang X."/>
            <person name="Feng G."/>
            <person name="Zhu H."/>
        </authorList>
    </citation>
    <scope>NUCLEOTIDE SEQUENCE [LARGE SCALE GENOMIC DNA]</scope>
    <source>
        <strain evidence="3 4">CCTCC AB2015357</strain>
    </source>
</reference>
<dbReference type="SUPFAM" id="SSF53474">
    <property type="entry name" value="alpha/beta-Hydrolases"/>
    <property type="match status" value="1"/>
</dbReference>
<name>A0A4Z0BD90_9BURK</name>